<comment type="caution">
    <text evidence="1">The sequence shown here is derived from an EMBL/GenBank/DDBJ whole genome shotgun (WGS) entry which is preliminary data.</text>
</comment>
<organism evidence="1 2">
    <name type="scientific">Nonomuraea typhae</name>
    <dbReference type="NCBI Taxonomy" id="2603600"/>
    <lineage>
        <taxon>Bacteria</taxon>
        <taxon>Bacillati</taxon>
        <taxon>Actinomycetota</taxon>
        <taxon>Actinomycetes</taxon>
        <taxon>Streptosporangiales</taxon>
        <taxon>Streptosporangiaceae</taxon>
        <taxon>Nonomuraea</taxon>
    </lineage>
</organism>
<evidence type="ECO:0000313" key="1">
    <source>
        <dbReference type="EMBL" id="MFI6501433.1"/>
    </source>
</evidence>
<protein>
    <recommendedName>
        <fullName evidence="3">YbaB/EbfC family DNA-binding protein</fullName>
    </recommendedName>
</protein>
<evidence type="ECO:0000313" key="2">
    <source>
        <dbReference type="Proteomes" id="UP001612741"/>
    </source>
</evidence>
<dbReference type="Gene3D" id="3.30.1310.10">
    <property type="entry name" value="Nucleoid-associated protein YbaB-like domain"/>
    <property type="match status" value="1"/>
</dbReference>
<sequence>MSGAFESSFGFDPEEVTAVTGGFLDALSGIQDEVAQVVGRGSGADGHVTVAFSESAGVHELVIGVQAMRLGSERLAEAVTVAVEEARQDLRQKVAALITESMGDVSGLEETIDRVSTKAEEALTRSLRNATDFTDRF</sequence>
<name>A0ABW7Z007_9ACTN</name>
<dbReference type="EMBL" id="JBITGY010000008">
    <property type="protein sequence ID" value="MFI6501433.1"/>
    <property type="molecule type" value="Genomic_DNA"/>
</dbReference>
<proteinExistence type="predicted"/>
<gene>
    <name evidence="1" type="ORF">ACIBG2_28920</name>
</gene>
<dbReference type="InterPro" id="IPR036894">
    <property type="entry name" value="YbaB-like_sf"/>
</dbReference>
<accession>A0ABW7Z007</accession>
<reference evidence="1 2" key="1">
    <citation type="submission" date="2024-10" db="EMBL/GenBank/DDBJ databases">
        <title>The Natural Products Discovery Center: Release of the First 8490 Sequenced Strains for Exploring Actinobacteria Biosynthetic Diversity.</title>
        <authorList>
            <person name="Kalkreuter E."/>
            <person name="Kautsar S.A."/>
            <person name="Yang D."/>
            <person name="Bader C.D."/>
            <person name="Teijaro C.N."/>
            <person name="Fluegel L."/>
            <person name="Davis C.M."/>
            <person name="Simpson J.R."/>
            <person name="Lauterbach L."/>
            <person name="Steele A.D."/>
            <person name="Gui C."/>
            <person name="Meng S."/>
            <person name="Li G."/>
            <person name="Viehrig K."/>
            <person name="Ye F."/>
            <person name="Su P."/>
            <person name="Kiefer A.F."/>
            <person name="Nichols A."/>
            <person name="Cepeda A.J."/>
            <person name="Yan W."/>
            <person name="Fan B."/>
            <person name="Jiang Y."/>
            <person name="Adhikari A."/>
            <person name="Zheng C.-J."/>
            <person name="Schuster L."/>
            <person name="Cowan T.M."/>
            <person name="Smanski M.J."/>
            <person name="Chevrette M.G."/>
            <person name="De Carvalho L.P.S."/>
            <person name="Shen B."/>
        </authorList>
    </citation>
    <scope>NUCLEOTIDE SEQUENCE [LARGE SCALE GENOMIC DNA]</scope>
    <source>
        <strain evidence="1 2">NPDC050545</strain>
    </source>
</reference>
<dbReference type="RefSeq" id="WP_397086016.1">
    <property type="nucleotide sequence ID" value="NZ_JBITGY010000008.1"/>
</dbReference>
<keyword evidence="2" id="KW-1185">Reference proteome</keyword>
<evidence type="ECO:0008006" key="3">
    <source>
        <dbReference type="Google" id="ProtNLM"/>
    </source>
</evidence>
<dbReference type="SUPFAM" id="SSF82607">
    <property type="entry name" value="YbaB-like"/>
    <property type="match status" value="1"/>
</dbReference>
<dbReference type="Pfam" id="PF02575">
    <property type="entry name" value="YbaB_DNA_bd"/>
    <property type="match status" value="1"/>
</dbReference>
<dbReference type="Proteomes" id="UP001612741">
    <property type="component" value="Unassembled WGS sequence"/>
</dbReference>
<dbReference type="InterPro" id="IPR004401">
    <property type="entry name" value="YbaB/EbfC"/>
</dbReference>